<evidence type="ECO:0000256" key="1">
    <source>
        <dbReference type="SAM" id="MobiDB-lite"/>
    </source>
</evidence>
<evidence type="ECO:0000313" key="2">
    <source>
        <dbReference type="EMBL" id="SHE60721.1"/>
    </source>
</evidence>
<dbReference type="Proteomes" id="UP000184533">
    <property type="component" value="Unassembled WGS sequence"/>
</dbReference>
<feature type="region of interest" description="Disordered" evidence="1">
    <location>
        <begin position="1"/>
        <end position="24"/>
    </location>
</feature>
<sequence length="156" mass="16275">MDGGNKLPTPTSRHPGESWDPVSLCASPKLDPGFRPGDAVFVAAPRRFPQNRPLSLRPLPLEGEGQGGGGGAAIAARPERVERAEPPPLIPPLKGEGVDCKFVINPSAGLSPLVRVGLPNQALNAVIPAKAGVTPSMLRRHRPPQKPPPQSASPPP</sequence>
<dbReference type="AlphaFoldDB" id="A0A1M4UVC2"/>
<protein>
    <submittedName>
        <fullName evidence="2">Uncharacterized protein</fullName>
    </submittedName>
</protein>
<accession>A0A1M4UVC2</accession>
<evidence type="ECO:0000313" key="3">
    <source>
        <dbReference type="Proteomes" id="UP000184533"/>
    </source>
</evidence>
<gene>
    <name evidence="2" type="ORF">SAMN02745223_00672</name>
</gene>
<feature type="compositionally biased region" description="Pro residues" evidence="1">
    <location>
        <begin position="145"/>
        <end position="156"/>
    </location>
</feature>
<reference evidence="2 3" key="1">
    <citation type="submission" date="2016-11" db="EMBL/GenBank/DDBJ databases">
        <authorList>
            <person name="Jaros S."/>
            <person name="Januszkiewicz K."/>
            <person name="Wedrychowicz H."/>
        </authorList>
    </citation>
    <scope>NUCLEOTIDE SEQUENCE [LARGE SCALE GENOMIC DNA]</scope>
    <source>
        <strain evidence="2 3">DSM 17137</strain>
    </source>
</reference>
<name>A0A1M4UVC2_9HYPH</name>
<proteinExistence type="predicted"/>
<organism evidence="2 3">
    <name type="scientific">Devosia limi DSM 17137</name>
    <dbReference type="NCBI Taxonomy" id="1121477"/>
    <lineage>
        <taxon>Bacteria</taxon>
        <taxon>Pseudomonadati</taxon>
        <taxon>Pseudomonadota</taxon>
        <taxon>Alphaproteobacteria</taxon>
        <taxon>Hyphomicrobiales</taxon>
        <taxon>Devosiaceae</taxon>
        <taxon>Devosia</taxon>
    </lineage>
</organism>
<dbReference type="EMBL" id="FQVC01000002">
    <property type="protein sequence ID" value="SHE60721.1"/>
    <property type="molecule type" value="Genomic_DNA"/>
</dbReference>
<feature type="region of interest" description="Disordered" evidence="1">
    <location>
        <begin position="51"/>
        <end position="74"/>
    </location>
</feature>
<feature type="region of interest" description="Disordered" evidence="1">
    <location>
        <begin position="133"/>
        <end position="156"/>
    </location>
</feature>